<feature type="chain" id="PRO_5002825278" evidence="2">
    <location>
        <begin position="23"/>
        <end position="451"/>
    </location>
</feature>
<evidence type="ECO:0000256" key="2">
    <source>
        <dbReference type="SAM" id="SignalP"/>
    </source>
</evidence>
<dbReference type="STRING" id="450851.PHZ_c1859"/>
<organism evidence="4 5">
    <name type="scientific">Phenylobacterium zucineum (strain HLK1)</name>
    <dbReference type="NCBI Taxonomy" id="450851"/>
    <lineage>
        <taxon>Bacteria</taxon>
        <taxon>Pseudomonadati</taxon>
        <taxon>Pseudomonadota</taxon>
        <taxon>Alphaproteobacteria</taxon>
        <taxon>Caulobacterales</taxon>
        <taxon>Caulobacteraceae</taxon>
        <taxon>Phenylobacterium</taxon>
    </lineage>
</organism>
<dbReference type="InterPro" id="IPR006680">
    <property type="entry name" value="Amidohydro-rel"/>
</dbReference>
<keyword evidence="2" id="KW-0732">Signal</keyword>
<evidence type="ECO:0000259" key="3">
    <source>
        <dbReference type="Pfam" id="PF01979"/>
    </source>
</evidence>
<name>B4RCT3_PHEZH</name>
<feature type="region of interest" description="Disordered" evidence="1">
    <location>
        <begin position="137"/>
        <end position="165"/>
    </location>
</feature>
<dbReference type="InterPro" id="IPR051781">
    <property type="entry name" value="Metallo-dep_Hydrolase"/>
</dbReference>
<gene>
    <name evidence="4" type="ordered locus">PHZ_c1859</name>
</gene>
<dbReference type="InterPro" id="IPR011059">
    <property type="entry name" value="Metal-dep_hydrolase_composite"/>
</dbReference>
<feature type="compositionally biased region" description="Basic and acidic residues" evidence="1">
    <location>
        <begin position="145"/>
        <end position="155"/>
    </location>
</feature>
<dbReference type="KEGG" id="pzu:PHZ_c1859"/>
<dbReference type="InterPro" id="IPR032466">
    <property type="entry name" value="Metal_Hydrolase"/>
</dbReference>
<dbReference type="SUPFAM" id="SSF51338">
    <property type="entry name" value="Composite domain of metallo-dependent hydrolases"/>
    <property type="match status" value="1"/>
</dbReference>
<dbReference type="SUPFAM" id="SSF51556">
    <property type="entry name" value="Metallo-dependent hydrolases"/>
    <property type="match status" value="1"/>
</dbReference>
<dbReference type="Pfam" id="PF01979">
    <property type="entry name" value="Amidohydro_1"/>
    <property type="match status" value="1"/>
</dbReference>
<dbReference type="Gene3D" id="2.30.40.10">
    <property type="entry name" value="Urease, subunit C, domain 1"/>
    <property type="match status" value="1"/>
</dbReference>
<dbReference type="EMBL" id="CP000747">
    <property type="protein sequence ID" value="ACG78270.1"/>
    <property type="molecule type" value="Genomic_DNA"/>
</dbReference>
<dbReference type="Gene3D" id="3.20.20.140">
    <property type="entry name" value="Metal-dependent hydrolases"/>
    <property type="match status" value="1"/>
</dbReference>
<accession>B4RCT3</accession>
<evidence type="ECO:0000313" key="4">
    <source>
        <dbReference type="EMBL" id="ACG78270.1"/>
    </source>
</evidence>
<evidence type="ECO:0000256" key="1">
    <source>
        <dbReference type="SAM" id="MobiDB-lite"/>
    </source>
</evidence>
<feature type="signal peptide" evidence="2">
    <location>
        <begin position="1"/>
        <end position="22"/>
    </location>
</feature>
<reference evidence="4 5" key="1">
    <citation type="journal article" date="2008" name="BMC Genomics">
        <title>Complete genome of Phenylobacterium zucineum - a novel facultative intracellular bacterium isolated from human erythroleukemia cell line K562.</title>
        <authorList>
            <person name="Luo Y."/>
            <person name="Xu X."/>
            <person name="Ding Z."/>
            <person name="Liu Z."/>
            <person name="Zhang B."/>
            <person name="Yan Z."/>
            <person name="Sun J."/>
            <person name="Hu S."/>
            <person name="Hu X."/>
        </authorList>
    </citation>
    <scope>NUCLEOTIDE SEQUENCE [LARGE SCALE GENOMIC DNA]</scope>
    <source>
        <strain evidence="4 5">HLK1</strain>
    </source>
</reference>
<dbReference type="RefSeq" id="WP_012522412.1">
    <property type="nucleotide sequence ID" value="NC_011144.1"/>
</dbReference>
<keyword evidence="5" id="KW-1185">Reference proteome</keyword>
<feature type="domain" description="Amidohydrolase-related" evidence="3">
    <location>
        <begin position="308"/>
        <end position="412"/>
    </location>
</feature>
<dbReference type="OrthoDB" id="9802793at2"/>
<dbReference type="PANTHER" id="PTHR43135">
    <property type="entry name" value="ALPHA-D-RIBOSE 1-METHYLPHOSPHONATE 5-TRIPHOSPHATE DIPHOSPHATASE"/>
    <property type="match status" value="1"/>
</dbReference>
<proteinExistence type="predicted"/>
<dbReference type="eggNOG" id="COG1228">
    <property type="taxonomic scope" value="Bacteria"/>
</dbReference>
<dbReference type="AlphaFoldDB" id="B4RCT3"/>
<protein>
    <submittedName>
        <fullName evidence="4">Imidazolonepropionase</fullName>
    </submittedName>
</protein>
<sequence length="451" mass="46130">MRRPLAALAALCSLAVAGTAAAATIAVTNARVLTAGPAGEIASGTVLVRDGKIVAVGPSVAVPAGAQVVDAKGGVVTPGFVAANSILGAVEIGMLGTDAAVDNPELSAAFDISYALNPDSFVIPVARLGGITSAIVTPRPGRGGGGDDGHSHDGAEDLTAGGGASEHTHGLFSGQAAVIQLAQGQDPLVKAKVAMVAPFGARGAALSGGARGAQIVLLKTVLQDVRAYARNKAAYERAGYRDLALSRADLEALIPVVEGRLPLLAVANRASDIRAVLRLAREENLKVILSGATEGWRVADEIAAAGVPVILNPIQNRPASFESLGASLENAARLHAAGVTVVLEGQGGAHRAHETRYNAGNAVAHGLPFDAALKAVTINPARVFGVANRVGSLEPGKDADLVLWSGDPFEPLSRPQLILVRGQAQPLTSRQFELRDRYKDLARPYPPGYAK</sequence>
<dbReference type="PANTHER" id="PTHR43135:SF3">
    <property type="entry name" value="ALPHA-D-RIBOSE 1-METHYLPHOSPHONATE 5-TRIPHOSPHATE DIPHOSPHATASE"/>
    <property type="match status" value="1"/>
</dbReference>
<evidence type="ECO:0000313" key="5">
    <source>
        <dbReference type="Proteomes" id="UP000001868"/>
    </source>
</evidence>
<dbReference type="HOGENOM" id="CLU_046987_1_0_5"/>
<dbReference type="Proteomes" id="UP000001868">
    <property type="component" value="Chromosome"/>
</dbReference>
<dbReference type="GO" id="GO:0016810">
    <property type="term" value="F:hydrolase activity, acting on carbon-nitrogen (but not peptide) bonds"/>
    <property type="evidence" value="ECO:0007669"/>
    <property type="project" value="InterPro"/>
</dbReference>